<evidence type="ECO:0000313" key="2">
    <source>
        <dbReference type="Proteomes" id="UP001623592"/>
    </source>
</evidence>
<accession>A0ABW8TIZ1</accession>
<reference evidence="1 2" key="1">
    <citation type="submission" date="2024-11" db="EMBL/GenBank/DDBJ databases">
        <authorList>
            <person name="Heng Y.C."/>
            <person name="Lim A.C.H."/>
            <person name="Lee J.K.Y."/>
            <person name="Kittelmann S."/>
        </authorList>
    </citation>
    <scope>NUCLEOTIDE SEQUENCE [LARGE SCALE GENOMIC DNA]</scope>
    <source>
        <strain evidence="1 2">WILCCON 0114</strain>
    </source>
</reference>
<name>A0ABW8TIZ1_9CLOT</name>
<gene>
    <name evidence="1" type="ORF">ACJDT4_19150</name>
</gene>
<dbReference type="RefSeq" id="WP_406789188.1">
    <property type="nucleotide sequence ID" value="NZ_JBJIAA010000018.1"/>
</dbReference>
<proteinExistence type="predicted"/>
<dbReference type="Proteomes" id="UP001623592">
    <property type="component" value="Unassembled WGS sequence"/>
</dbReference>
<protein>
    <submittedName>
        <fullName evidence="1">Uncharacterized protein</fullName>
    </submittedName>
</protein>
<comment type="caution">
    <text evidence="1">The sequence shown here is derived from an EMBL/GenBank/DDBJ whole genome shotgun (WGS) entry which is preliminary data.</text>
</comment>
<organism evidence="1 2">
    <name type="scientific">Clostridium neuense</name>
    <dbReference type="NCBI Taxonomy" id="1728934"/>
    <lineage>
        <taxon>Bacteria</taxon>
        <taxon>Bacillati</taxon>
        <taxon>Bacillota</taxon>
        <taxon>Clostridia</taxon>
        <taxon>Eubacteriales</taxon>
        <taxon>Clostridiaceae</taxon>
        <taxon>Clostridium</taxon>
    </lineage>
</organism>
<keyword evidence="2" id="KW-1185">Reference proteome</keyword>
<sequence length="89" mass="10529">MKIEELRKKIIEDNINIKVIRAIVDEKIILANATGCYSDDNNIWHIYSVGDRNNFRIVESGDEEVIIQHFYEMIKSMNETYKEYGDVWS</sequence>
<evidence type="ECO:0000313" key="1">
    <source>
        <dbReference type="EMBL" id="MFL0252534.1"/>
    </source>
</evidence>
<dbReference type="EMBL" id="JBJIAA010000018">
    <property type="protein sequence ID" value="MFL0252534.1"/>
    <property type="molecule type" value="Genomic_DNA"/>
</dbReference>